<sequence>MSGSEPPSGVVVRRLRFASHSVATGRICRTFKHPRLCLAVDEPAAPADFNHKPAAHEPADELLVVFVPARAAAEWKAIGDGWFPAPAPDTPTADVAWRGGRVQWRPGRAVVHLTGAAQDEVLSALAEFAFYEAELRRLETELDTREATAADDVGRAHTIRRRDKAHWPRFTAAIEAFARMRLTFARLAPRLSEDPSAPGPLGHRLASRLFLHARAGARAEALDARLEVCEDLYEGANDRVADVKGWHDGFVMELIIVLLLLLEVVLLCGDLLVRGMGE</sequence>
<evidence type="ECO:0008006" key="5">
    <source>
        <dbReference type="Google" id="ProtNLM"/>
    </source>
</evidence>
<dbReference type="Proteomes" id="UP000503447">
    <property type="component" value="Chromosome"/>
</dbReference>
<evidence type="ECO:0000313" key="4">
    <source>
        <dbReference type="Proteomes" id="UP000503447"/>
    </source>
</evidence>
<keyword evidence="1" id="KW-0175">Coiled coil</keyword>
<proteinExistence type="predicted"/>
<dbReference type="EMBL" id="CP053452">
    <property type="protein sequence ID" value="QJW97328.1"/>
    <property type="molecule type" value="Genomic_DNA"/>
</dbReference>
<feature type="coiled-coil region" evidence="1">
    <location>
        <begin position="121"/>
        <end position="148"/>
    </location>
</feature>
<keyword evidence="2" id="KW-1133">Transmembrane helix</keyword>
<keyword evidence="4" id="KW-1185">Reference proteome</keyword>
<keyword evidence="2" id="KW-0812">Transmembrane</keyword>
<organism evidence="3 4">
    <name type="scientific">Frigoriglobus tundricola</name>
    <dbReference type="NCBI Taxonomy" id="2774151"/>
    <lineage>
        <taxon>Bacteria</taxon>
        <taxon>Pseudomonadati</taxon>
        <taxon>Planctomycetota</taxon>
        <taxon>Planctomycetia</taxon>
        <taxon>Gemmatales</taxon>
        <taxon>Gemmataceae</taxon>
        <taxon>Frigoriglobus</taxon>
    </lineage>
</organism>
<evidence type="ECO:0000313" key="3">
    <source>
        <dbReference type="EMBL" id="QJW97328.1"/>
    </source>
</evidence>
<name>A0A6M5YTI1_9BACT</name>
<dbReference type="AlphaFoldDB" id="A0A6M5YTI1"/>
<reference evidence="4" key="1">
    <citation type="submission" date="2020-05" db="EMBL/GenBank/DDBJ databases">
        <title>Frigoriglobus tundricola gen. nov., sp. nov., a psychrotolerant cellulolytic planctomycete of the family Gemmataceae with two divergent copies of 16S rRNA gene.</title>
        <authorList>
            <person name="Kulichevskaya I.S."/>
            <person name="Ivanova A.A."/>
            <person name="Naumoff D.G."/>
            <person name="Beletsky A.V."/>
            <person name="Rijpstra W.I.C."/>
            <person name="Sinninghe Damste J.S."/>
            <person name="Mardanov A.V."/>
            <person name="Ravin N.V."/>
            <person name="Dedysh S.N."/>
        </authorList>
    </citation>
    <scope>NUCLEOTIDE SEQUENCE [LARGE SCALE GENOMIC DNA]</scope>
    <source>
        <strain evidence="4">PL17</strain>
    </source>
</reference>
<dbReference type="KEGG" id="ftj:FTUN_4898"/>
<protein>
    <recommendedName>
        <fullName evidence="5">DUF155 domain-containing protein</fullName>
    </recommendedName>
</protein>
<feature type="transmembrane region" description="Helical" evidence="2">
    <location>
        <begin position="250"/>
        <end position="273"/>
    </location>
</feature>
<keyword evidence="2" id="KW-0472">Membrane</keyword>
<evidence type="ECO:0000256" key="2">
    <source>
        <dbReference type="SAM" id="Phobius"/>
    </source>
</evidence>
<dbReference type="RefSeq" id="WP_171472718.1">
    <property type="nucleotide sequence ID" value="NZ_CP053452.2"/>
</dbReference>
<gene>
    <name evidence="3" type="ORF">FTUN_4898</name>
</gene>
<evidence type="ECO:0000256" key="1">
    <source>
        <dbReference type="SAM" id="Coils"/>
    </source>
</evidence>
<accession>A0A6M5YTI1</accession>